<feature type="compositionally biased region" description="Polar residues" evidence="1">
    <location>
        <begin position="28"/>
        <end position="49"/>
    </location>
</feature>
<dbReference type="EMBL" id="CM008968">
    <property type="protein sequence ID" value="PNW81188.1"/>
    <property type="molecule type" value="Genomic_DNA"/>
</dbReference>
<gene>
    <name evidence="2" type="ORF">CHLRE_07g345950v5</name>
</gene>
<feature type="region of interest" description="Disordered" evidence="1">
    <location>
        <begin position="28"/>
        <end position="106"/>
    </location>
</feature>
<accession>A0A2K3DKZ9</accession>
<keyword evidence="3" id="KW-1185">Reference proteome</keyword>
<dbReference type="OrthoDB" id="542465at2759"/>
<reference evidence="2 3" key="1">
    <citation type="journal article" date="2007" name="Science">
        <title>The Chlamydomonas genome reveals the evolution of key animal and plant functions.</title>
        <authorList>
            <person name="Merchant S.S."/>
            <person name="Prochnik S.E."/>
            <person name="Vallon O."/>
            <person name="Harris E.H."/>
            <person name="Karpowicz S.J."/>
            <person name="Witman G.B."/>
            <person name="Terry A."/>
            <person name="Salamov A."/>
            <person name="Fritz-Laylin L.K."/>
            <person name="Marechal-Drouard L."/>
            <person name="Marshall W.F."/>
            <person name="Qu L.H."/>
            <person name="Nelson D.R."/>
            <person name="Sanderfoot A.A."/>
            <person name="Spalding M.H."/>
            <person name="Kapitonov V.V."/>
            <person name="Ren Q."/>
            <person name="Ferris P."/>
            <person name="Lindquist E."/>
            <person name="Shapiro H."/>
            <person name="Lucas S.M."/>
            <person name="Grimwood J."/>
            <person name="Schmutz J."/>
            <person name="Cardol P."/>
            <person name="Cerutti H."/>
            <person name="Chanfreau G."/>
            <person name="Chen C.L."/>
            <person name="Cognat V."/>
            <person name="Croft M.T."/>
            <person name="Dent R."/>
            <person name="Dutcher S."/>
            <person name="Fernandez E."/>
            <person name="Fukuzawa H."/>
            <person name="Gonzalez-Ballester D."/>
            <person name="Gonzalez-Halphen D."/>
            <person name="Hallmann A."/>
            <person name="Hanikenne M."/>
            <person name="Hippler M."/>
            <person name="Inwood W."/>
            <person name="Jabbari K."/>
            <person name="Kalanon M."/>
            <person name="Kuras R."/>
            <person name="Lefebvre P.A."/>
            <person name="Lemaire S.D."/>
            <person name="Lobanov A.V."/>
            <person name="Lohr M."/>
            <person name="Manuell A."/>
            <person name="Meier I."/>
            <person name="Mets L."/>
            <person name="Mittag M."/>
            <person name="Mittelmeier T."/>
            <person name="Moroney J.V."/>
            <person name="Moseley J."/>
            <person name="Napoli C."/>
            <person name="Nedelcu A.M."/>
            <person name="Niyogi K."/>
            <person name="Novoselov S.V."/>
            <person name="Paulsen I.T."/>
            <person name="Pazour G."/>
            <person name="Purton S."/>
            <person name="Ral J.P."/>
            <person name="Riano-Pachon D.M."/>
            <person name="Riekhof W."/>
            <person name="Rymarquis L."/>
            <person name="Schroda M."/>
            <person name="Stern D."/>
            <person name="Umen J."/>
            <person name="Willows R."/>
            <person name="Wilson N."/>
            <person name="Zimmer S.L."/>
            <person name="Allmer J."/>
            <person name="Balk J."/>
            <person name="Bisova K."/>
            <person name="Chen C.J."/>
            <person name="Elias M."/>
            <person name="Gendler K."/>
            <person name="Hauser C."/>
            <person name="Lamb M.R."/>
            <person name="Ledford H."/>
            <person name="Long J.C."/>
            <person name="Minagawa J."/>
            <person name="Page M.D."/>
            <person name="Pan J."/>
            <person name="Pootakham W."/>
            <person name="Roje S."/>
            <person name="Rose A."/>
            <person name="Stahlberg E."/>
            <person name="Terauchi A.M."/>
            <person name="Yang P."/>
            <person name="Ball S."/>
            <person name="Bowler C."/>
            <person name="Dieckmann C.L."/>
            <person name="Gladyshev V.N."/>
            <person name="Green P."/>
            <person name="Jorgensen R."/>
            <person name="Mayfield S."/>
            <person name="Mueller-Roeber B."/>
            <person name="Rajamani S."/>
            <person name="Sayre R.T."/>
            <person name="Brokstein P."/>
            <person name="Dubchak I."/>
            <person name="Goodstein D."/>
            <person name="Hornick L."/>
            <person name="Huang Y.W."/>
            <person name="Jhaveri J."/>
            <person name="Luo Y."/>
            <person name="Martinez D."/>
            <person name="Ngau W.C."/>
            <person name="Otillar B."/>
            <person name="Poliakov A."/>
            <person name="Porter A."/>
            <person name="Szajkowski L."/>
            <person name="Werner G."/>
            <person name="Zhou K."/>
            <person name="Grigoriev I.V."/>
            <person name="Rokhsar D.S."/>
            <person name="Grossman A.R."/>
        </authorList>
    </citation>
    <scope>NUCLEOTIDE SEQUENCE [LARGE SCALE GENOMIC DNA]</scope>
    <source>
        <strain evidence="3">CC-503</strain>
    </source>
</reference>
<dbReference type="KEGG" id="cre:CHLRE_07g345950v5"/>
<proteinExistence type="predicted"/>
<protein>
    <submittedName>
        <fullName evidence="2">Uncharacterized protein</fullName>
    </submittedName>
</protein>
<dbReference type="Gramene" id="PNW81188">
    <property type="protein sequence ID" value="PNW81188"/>
    <property type="gene ID" value="CHLRE_07g345950v5"/>
</dbReference>
<organism evidence="2 3">
    <name type="scientific">Chlamydomonas reinhardtii</name>
    <name type="common">Chlamydomonas smithii</name>
    <dbReference type="NCBI Taxonomy" id="3055"/>
    <lineage>
        <taxon>Eukaryota</taxon>
        <taxon>Viridiplantae</taxon>
        <taxon>Chlorophyta</taxon>
        <taxon>core chlorophytes</taxon>
        <taxon>Chlorophyceae</taxon>
        <taxon>CS clade</taxon>
        <taxon>Chlamydomonadales</taxon>
        <taxon>Chlamydomonadaceae</taxon>
        <taxon>Chlamydomonas</taxon>
    </lineage>
</organism>
<evidence type="ECO:0000256" key="1">
    <source>
        <dbReference type="SAM" id="MobiDB-lite"/>
    </source>
</evidence>
<feature type="compositionally biased region" description="Polar residues" evidence="1">
    <location>
        <begin position="62"/>
        <end position="72"/>
    </location>
</feature>
<name>A0A2K3DKZ9_CHLRE</name>
<evidence type="ECO:0000313" key="2">
    <source>
        <dbReference type="EMBL" id="PNW81188.1"/>
    </source>
</evidence>
<evidence type="ECO:0000313" key="3">
    <source>
        <dbReference type="Proteomes" id="UP000006906"/>
    </source>
</evidence>
<dbReference type="RefSeq" id="XP_042923025.1">
    <property type="nucleotide sequence ID" value="XM_043064457.1"/>
</dbReference>
<dbReference type="AlphaFoldDB" id="A0A2K3DKZ9"/>
<dbReference type="InParanoid" id="A0A2K3DKZ9"/>
<dbReference type="GeneID" id="66054170"/>
<sequence>MVGSRQILSHSTAAVQTRSFAASTFIGSAGSSLSNQGASGNSHDSSARNVQHAADLPRHHGLTSQDGGQQEPSRPDDFSHGRTGATSPASGSARLTGGSHTRPANSSLAAHGCYRVIGPARICKRGDTLVAHLFPGARLELLDRDGNATALLLQHQQQAAVQPQPLTATDVTAALPVSYGSGSSTAVGSMGSAAAGSGDSAWSAGASLFSITDDEDVPPPLPAAAAPALAPMDSSLAAAATAAAPPALAAPPLMISGVGGGIGGSSAGGGAFPAAAGSAQAEAEAQLVVEECVLVAAHVELGGSASSVDLVDVGLQPALHRLNGHIYLSVRCLPPCAQFELGPNAHLCHPISMTPPADTCC</sequence>
<dbReference type="Proteomes" id="UP000006906">
    <property type="component" value="Chromosome 7"/>
</dbReference>